<dbReference type="Pfam" id="PF08666">
    <property type="entry name" value="SAF"/>
    <property type="match status" value="1"/>
</dbReference>
<dbReference type="Pfam" id="PF16976">
    <property type="entry name" value="RcpC"/>
    <property type="match status" value="1"/>
</dbReference>
<organism evidence="2 3">
    <name type="scientific">Jannaschia helgolandensis</name>
    <dbReference type="NCBI Taxonomy" id="188906"/>
    <lineage>
        <taxon>Bacteria</taxon>
        <taxon>Pseudomonadati</taxon>
        <taxon>Pseudomonadota</taxon>
        <taxon>Alphaproteobacteria</taxon>
        <taxon>Rhodobacterales</taxon>
        <taxon>Roseobacteraceae</taxon>
        <taxon>Jannaschia</taxon>
    </lineage>
</organism>
<dbReference type="InterPro" id="IPR017592">
    <property type="entry name" value="Pilus_assmbl_Flp-typ_CpaB"/>
</dbReference>
<dbReference type="InterPro" id="IPR013974">
    <property type="entry name" value="SAF"/>
</dbReference>
<dbReference type="InterPro" id="IPR031571">
    <property type="entry name" value="RcpC_dom"/>
</dbReference>
<dbReference type="EMBL" id="FNZQ01000001">
    <property type="protein sequence ID" value="SEK70490.1"/>
    <property type="molecule type" value="Genomic_DNA"/>
</dbReference>
<gene>
    <name evidence="2" type="ORF">SAMN04488526_1283</name>
</gene>
<name>A0A1H7J960_9RHOB</name>
<dbReference type="STRING" id="188906.SAMN04488526_1283"/>
<dbReference type="AlphaFoldDB" id="A0A1H7J960"/>
<evidence type="ECO:0000313" key="3">
    <source>
        <dbReference type="Proteomes" id="UP000199283"/>
    </source>
</evidence>
<sequence length="276" mass="29723">MRVIFGLLLLVGLGLAGFAVNTAKGRFSQYKNALAQTQQAIIPVKDVYVVKRQLRYGDTLRPDDVRAVSWPADAIPAGTFETMEAIFPPGESGSRTILRVMERDEPVLLVKVTQPGEDAGLAAALTPGMRAFTLQVDVNSGVSGFLRPGDRVDVYWTGGGNQGGVTRLIHANLPLIAIDQQTDEERNSPSIARNITVEVTPAVVAKLAQAQATGRLTLALVGVRDETESQTVEATLAEILGPKEEEAVVERQRTCTVRTRKGAEMVLIPIPCPREG</sequence>
<dbReference type="RefSeq" id="WP_092760761.1">
    <property type="nucleotide sequence ID" value="NZ_FNZQ01000001.1"/>
</dbReference>
<evidence type="ECO:0000259" key="1">
    <source>
        <dbReference type="SMART" id="SM00858"/>
    </source>
</evidence>
<evidence type="ECO:0000313" key="2">
    <source>
        <dbReference type="EMBL" id="SEK70490.1"/>
    </source>
</evidence>
<dbReference type="NCBIfam" id="TIGR03177">
    <property type="entry name" value="pilus_cpaB"/>
    <property type="match status" value="1"/>
</dbReference>
<dbReference type="CDD" id="cd11614">
    <property type="entry name" value="SAF_CpaB_FlgA_like"/>
    <property type="match status" value="1"/>
</dbReference>
<reference evidence="2 3" key="1">
    <citation type="submission" date="2016-10" db="EMBL/GenBank/DDBJ databases">
        <authorList>
            <person name="de Groot N.N."/>
        </authorList>
    </citation>
    <scope>NUCLEOTIDE SEQUENCE [LARGE SCALE GENOMIC DNA]</scope>
    <source>
        <strain evidence="2 3">DSM 14858</strain>
    </source>
</reference>
<keyword evidence="3" id="KW-1185">Reference proteome</keyword>
<feature type="domain" description="SAF" evidence="1">
    <location>
        <begin position="45"/>
        <end position="113"/>
    </location>
</feature>
<dbReference type="SMART" id="SM00858">
    <property type="entry name" value="SAF"/>
    <property type="match status" value="1"/>
</dbReference>
<proteinExistence type="predicted"/>
<protein>
    <submittedName>
        <fullName evidence="2">Pilus assembly protein CpaB</fullName>
    </submittedName>
</protein>
<dbReference type="Proteomes" id="UP000199283">
    <property type="component" value="Unassembled WGS sequence"/>
</dbReference>
<accession>A0A1H7J960</accession>
<dbReference type="OrthoDB" id="163768at2"/>